<dbReference type="SFLD" id="SFLDG01140">
    <property type="entry name" value="C2.B:_Phosphomannomutase_and_P"/>
    <property type="match status" value="1"/>
</dbReference>
<dbReference type="RefSeq" id="WP_013174817.1">
    <property type="nucleotide sequence ID" value="NC_014220.1"/>
</dbReference>
<dbReference type="Proteomes" id="UP000000378">
    <property type="component" value="Chromosome"/>
</dbReference>
<dbReference type="InterPro" id="IPR006380">
    <property type="entry name" value="SPP-like_dom"/>
</dbReference>
<evidence type="ECO:0000313" key="4">
    <source>
        <dbReference type="Proteomes" id="UP000000378"/>
    </source>
</evidence>
<organism evidence="3 4">
    <name type="scientific">Syntrophothermus lipocalidus (strain DSM 12680 / TGB-C1)</name>
    <dbReference type="NCBI Taxonomy" id="643648"/>
    <lineage>
        <taxon>Bacteria</taxon>
        <taxon>Bacillati</taxon>
        <taxon>Bacillota</taxon>
        <taxon>Clostridia</taxon>
        <taxon>Eubacteriales</taxon>
        <taxon>Syntrophomonadaceae</taxon>
        <taxon>Syntrophothermus</taxon>
    </lineage>
</organism>
<dbReference type="NCBIfam" id="TIGR01484">
    <property type="entry name" value="HAD-SF-IIB"/>
    <property type="match status" value="1"/>
</dbReference>
<evidence type="ECO:0000313" key="3">
    <source>
        <dbReference type="EMBL" id="ADI01415.1"/>
    </source>
</evidence>
<dbReference type="EMBL" id="CP002048">
    <property type="protein sequence ID" value="ADI01415.1"/>
    <property type="molecule type" value="Genomic_DNA"/>
</dbReference>
<dbReference type="PANTHER" id="PTHR46521:SF4">
    <property type="entry name" value="SUCROSE-PHOSPHATASE 2-RELATED"/>
    <property type="match status" value="1"/>
</dbReference>
<dbReference type="HOGENOM" id="CLU_030534_0_1_9"/>
<dbReference type="InterPro" id="IPR006379">
    <property type="entry name" value="HAD-SF_hydro_IIB"/>
</dbReference>
<dbReference type="Gene3D" id="3.40.50.1000">
    <property type="entry name" value="HAD superfamily/HAD-like"/>
    <property type="match status" value="1"/>
</dbReference>
<dbReference type="STRING" id="643648.Slip_0631"/>
<sequence>MESRQKDNPFLILATDLDDTLVGDPKTLTELNSWLALRRREIFLIYLTGRHSFSAFKLINTEALLIPDVLVADVGTVIRYRPEFRRDRTWESGFSEGWDNKKIEEIVAGIPGLSPQGIRSPWRRAYRLLKEESMPLLINALSGLAVRVIVSDRNVDIIPAAAGKGPALKYLVSRLNLPSEKVLVCGDGGNDLDMLQMGYRGVIVANGEILPSLLPSTVYRASRPHAGGILEALQHYGIIT</sequence>
<gene>
    <name evidence="3" type="ordered locus">Slip_0631</name>
</gene>
<keyword evidence="1" id="KW-0378">Hydrolase</keyword>
<dbReference type="SFLD" id="SFLDG01141">
    <property type="entry name" value="C2.B.1:_Sucrose_Phosphatase_Li"/>
    <property type="match status" value="1"/>
</dbReference>
<dbReference type="InterPro" id="IPR051518">
    <property type="entry name" value="Sucrose_Phosphatase"/>
</dbReference>
<dbReference type="Gene3D" id="3.90.1070.10">
    <property type="match status" value="1"/>
</dbReference>
<dbReference type="OrthoDB" id="9781413at2"/>
<keyword evidence="4" id="KW-1185">Reference proteome</keyword>
<dbReference type="Pfam" id="PF05116">
    <property type="entry name" value="S6PP"/>
    <property type="match status" value="1"/>
</dbReference>
<dbReference type="SUPFAM" id="SSF56784">
    <property type="entry name" value="HAD-like"/>
    <property type="match status" value="1"/>
</dbReference>
<dbReference type="AlphaFoldDB" id="D7CL30"/>
<reference evidence="3 4" key="2">
    <citation type="journal article" date="2010" name="Stand. Genomic Sci.">
        <title>Complete genome sequence of Syntrophothermus lipocalidus type strain (TGB-C1).</title>
        <authorList>
            <person name="Djao O.D."/>
            <person name="Zhang X."/>
            <person name="Lucas S."/>
            <person name="Lapidus A."/>
            <person name="Del Rio T.G."/>
            <person name="Nolan M."/>
            <person name="Tice H."/>
            <person name="Cheng J.F."/>
            <person name="Han C."/>
            <person name="Tapia R."/>
            <person name="Goodwin L."/>
            <person name="Pitluck S."/>
            <person name="Liolios K."/>
            <person name="Ivanova N."/>
            <person name="Mavromatis K."/>
            <person name="Mikhailova N."/>
            <person name="Ovchinnikova G."/>
            <person name="Pati A."/>
            <person name="Brambilla E."/>
            <person name="Chen A."/>
            <person name="Palaniappan K."/>
            <person name="Land M."/>
            <person name="Hauser L."/>
            <person name="Chang Y.J."/>
            <person name="Jeffries C.D."/>
            <person name="Rohde M."/>
            <person name="Sikorski J."/>
            <person name="Spring S."/>
            <person name="Goker M."/>
            <person name="Detter J.C."/>
            <person name="Woyke T."/>
            <person name="Bristow J."/>
            <person name="Eisen J.A."/>
            <person name="Markowitz V."/>
            <person name="Hugenholtz P."/>
            <person name="Kyrpides N.C."/>
            <person name="Klenk H.P."/>
        </authorList>
    </citation>
    <scope>NUCLEOTIDE SEQUENCE [LARGE SCALE GENOMIC DNA]</scope>
    <source>
        <strain evidence="4">DSM 12680 / TGB-C1</strain>
    </source>
</reference>
<reference evidence="4" key="1">
    <citation type="journal article" date="2010" name="Stand. Genomic Sci.">
        <title>Complete genome sequence of Syntrophothermus lipocalidus type strain (TGB-C1T).</title>
        <authorList>
            <consortium name="US DOE Joint Genome Institute (JGI-PGF)"/>
            <person name="Djao O."/>
            <person name="Zhang X."/>
            <person name="Lucas S."/>
            <person name="Lapidus A."/>
            <person name="Glavina Del Rio T."/>
            <person name="Nolan M."/>
            <person name="Tice H."/>
            <person name="Cheng J."/>
            <person name="Han C."/>
            <person name="Tapia R."/>
            <person name="Goodwin L."/>
            <person name="Pitluck S."/>
            <person name="Liolios K."/>
            <person name="Ivanova N."/>
            <person name="Mavromatis K."/>
            <person name="Mikhailova N."/>
            <person name="Ovchinnikova G."/>
            <person name="Pati A."/>
            <person name="Brambilla E."/>
            <person name="Chen A."/>
            <person name="Palaniappan K."/>
            <person name="Land M."/>
            <person name="Hauser L."/>
            <person name="Chang Y."/>
            <person name="Jeffries C."/>
            <person name="Rohde M."/>
            <person name="Sikorski J."/>
            <person name="Spring S."/>
            <person name="Goker M."/>
            <person name="Detter J."/>
            <person name="Woyke T."/>
            <person name="Bristow J."/>
            <person name="Eisen J."/>
            <person name="Markowitz V."/>
            <person name="Hugenholtz P."/>
            <person name="Kyrpides N."/>
            <person name="Klenk H."/>
        </authorList>
    </citation>
    <scope>NUCLEOTIDE SEQUENCE [LARGE SCALE GENOMIC DNA]</scope>
    <source>
        <strain evidence="4">DSM 12680 / TGB-C1</strain>
    </source>
</reference>
<dbReference type="InterPro" id="IPR036412">
    <property type="entry name" value="HAD-like_sf"/>
</dbReference>
<dbReference type="PANTHER" id="PTHR46521">
    <property type="entry name" value="SUCROSE-PHOSPHATASE 2-RELATED"/>
    <property type="match status" value="1"/>
</dbReference>
<accession>D7CL30</accession>
<evidence type="ECO:0000259" key="2">
    <source>
        <dbReference type="Pfam" id="PF05116"/>
    </source>
</evidence>
<dbReference type="KEGG" id="slp:Slip_0631"/>
<evidence type="ECO:0000256" key="1">
    <source>
        <dbReference type="ARBA" id="ARBA00022801"/>
    </source>
</evidence>
<feature type="domain" description="Sucrose phosphatase-like" evidence="2">
    <location>
        <begin position="11"/>
        <end position="237"/>
    </location>
</feature>
<proteinExistence type="predicted"/>
<name>D7CL30_SYNLT</name>
<dbReference type="InterPro" id="IPR023214">
    <property type="entry name" value="HAD_sf"/>
</dbReference>
<dbReference type="GO" id="GO:0016791">
    <property type="term" value="F:phosphatase activity"/>
    <property type="evidence" value="ECO:0007669"/>
    <property type="project" value="UniProtKB-ARBA"/>
</dbReference>
<protein>
    <submittedName>
        <fullName evidence="3">Sucrose-phosphate phosphatase subfamily</fullName>
    </submittedName>
</protein>
<dbReference type="eggNOG" id="COG0561">
    <property type="taxonomic scope" value="Bacteria"/>
</dbReference>
<dbReference type="SFLD" id="SFLDS00003">
    <property type="entry name" value="Haloacid_Dehalogenase"/>
    <property type="match status" value="1"/>
</dbReference>